<evidence type="ECO:0000313" key="2">
    <source>
        <dbReference type="EMBL" id="RPA73013.1"/>
    </source>
</evidence>
<accession>A0A3N4HFW4</accession>
<dbReference type="Proteomes" id="UP000275078">
    <property type="component" value="Unassembled WGS sequence"/>
</dbReference>
<reference evidence="2 3" key="1">
    <citation type="journal article" date="2018" name="Nat. Ecol. Evol.">
        <title>Pezizomycetes genomes reveal the molecular basis of ectomycorrhizal truffle lifestyle.</title>
        <authorList>
            <person name="Murat C."/>
            <person name="Payen T."/>
            <person name="Noel B."/>
            <person name="Kuo A."/>
            <person name="Morin E."/>
            <person name="Chen J."/>
            <person name="Kohler A."/>
            <person name="Krizsan K."/>
            <person name="Balestrini R."/>
            <person name="Da Silva C."/>
            <person name="Montanini B."/>
            <person name="Hainaut M."/>
            <person name="Levati E."/>
            <person name="Barry K.W."/>
            <person name="Belfiori B."/>
            <person name="Cichocki N."/>
            <person name="Clum A."/>
            <person name="Dockter R.B."/>
            <person name="Fauchery L."/>
            <person name="Guy J."/>
            <person name="Iotti M."/>
            <person name="Le Tacon F."/>
            <person name="Lindquist E.A."/>
            <person name="Lipzen A."/>
            <person name="Malagnac F."/>
            <person name="Mello A."/>
            <person name="Molinier V."/>
            <person name="Miyauchi S."/>
            <person name="Poulain J."/>
            <person name="Riccioni C."/>
            <person name="Rubini A."/>
            <person name="Sitrit Y."/>
            <person name="Splivallo R."/>
            <person name="Traeger S."/>
            <person name="Wang M."/>
            <person name="Zifcakova L."/>
            <person name="Wipf D."/>
            <person name="Zambonelli A."/>
            <person name="Paolocci F."/>
            <person name="Nowrousian M."/>
            <person name="Ottonello S."/>
            <person name="Baldrian P."/>
            <person name="Spatafora J.W."/>
            <person name="Henrissat B."/>
            <person name="Nagy L.G."/>
            <person name="Aury J.M."/>
            <person name="Wincker P."/>
            <person name="Grigoriev I.V."/>
            <person name="Bonfante P."/>
            <person name="Martin F.M."/>
        </authorList>
    </citation>
    <scope>NUCLEOTIDE SEQUENCE [LARGE SCALE GENOMIC DNA]</scope>
    <source>
        <strain evidence="2 3">RN42</strain>
    </source>
</reference>
<feature type="region of interest" description="Disordered" evidence="1">
    <location>
        <begin position="221"/>
        <end position="242"/>
    </location>
</feature>
<organism evidence="2 3">
    <name type="scientific">Ascobolus immersus RN42</name>
    <dbReference type="NCBI Taxonomy" id="1160509"/>
    <lineage>
        <taxon>Eukaryota</taxon>
        <taxon>Fungi</taxon>
        <taxon>Dikarya</taxon>
        <taxon>Ascomycota</taxon>
        <taxon>Pezizomycotina</taxon>
        <taxon>Pezizomycetes</taxon>
        <taxon>Pezizales</taxon>
        <taxon>Ascobolaceae</taxon>
        <taxon>Ascobolus</taxon>
    </lineage>
</organism>
<keyword evidence="3" id="KW-1185">Reference proteome</keyword>
<sequence length="603" mass="68135">MTSPPGNVNYWQGIIDLDLASPFGNQYNNHPSAYRIPSSIAEPWVYVHDLQGRRKSEAVIRLQPGTIISVPTNRTRMGGTEVSADEFEDVPEDEWNGLDRDMQFHNILVESSGWHGKLDVYGIKGLVARSYGRDEESTDTKVERMKAQGVYGTRIPLPSEHGQLIHPRFTPRLSTTYVGNVHSWLDIKRYVYVTIHEGECEIPRALPAGFRDGFLRVGAQTAAKQSHKPTTTTRQEEPTNMAEATVMNSACYGRYLNPKFDATATRNGPSRQPLETTTTNKPISASSPDVVRPTQLLPLRHFPLINSRKRNPYYHLNFNQIVQVPTQFVTGALEGEESDSDRIQRPTIQYYTLLLAGSLGWDSDNGRQIAVFSGYRIQRYTPSDSPTTGPRPAYEIPLPCSQPGYQLPTSLFQPPLQTKYISVEPEWLDIRAQYRVEIGVPKGFIRKYDVKPVEWEEIERLDAYRDRTFLGLEPVPSETSSDRRWMIAPERPVRPSPRTLDSADMVEKERQLDNFFEYSSVDEKTRRKQLEERVNAWSGGVFPGCWHRHGRAGGNVQKADGGLLVDGGLDPELEAASEAFFLAERAAEFVDLDWHGGLVAEKV</sequence>
<gene>
    <name evidence="2" type="ORF">BJ508DRAFT_381280</name>
</gene>
<feature type="region of interest" description="Disordered" evidence="1">
    <location>
        <begin position="262"/>
        <end position="289"/>
    </location>
</feature>
<dbReference type="EMBL" id="ML119837">
    <property type="protein sequence ID" value="RPA73013.1"/>
    <property type="molecule type" value="Genomic_DNA"/>
</dbReference>
<evidence type="ECO:0000256" key="1">
    <source>
        <dbReference type="SAM" id="MobiDB-lite"/>
    </source>
</evidence>
<protein>
    <submittedName>
        <fullName evidence="2">Uncharacterized protein</fullName>
    </submittedName>
</protein>
<proteinExistence type="predicted"/>
<dbReference type="AlphaFoldDB" id="A0A3N4HFW4"/>
<name>A0A3N4HFW4_ASCIM</name>
<feature type="compositionally biased region" description="Polar residues" evidence="1">
    <location>
        <begin position="222"/>
        <end position="233"/>
    </location>
</feature>
<feature type="compositionally biased region" description="Polar residues" evidence="1">
    <location>
        <begin position="264"/>
        <end position="287"/>
    </location>
</feature>
<evidence type="ECO:0000313" key="3">
    <source>
        <dbReference type="Proteomes" id="UP000275078"/>
    </source>
</evidence>